<proteinExistence type="predicted"/>
<dbReference type="Proteomes" id="UP000198833">
    <property type="component" value="Unassembled WGS sequence"/>
</dbReference>
<reference evidence="1 2" key="1">
    <citation type="submission" date="2016-10" db="EMBL/GenBank/DDBJ databases">
        <authorList>
            <person name="de Groot N.N."/>
        </authorList>
    </citation>
    <scope>NUCLEOTIDE SEQUENCE [LARGE SCALE GENOMIC DNA]</scope>
    <source>
        <strain evidence="1 2">DSM 15695</strain>
    </source>
</reference>
<accession>A0A1H9AQQ7</accession>
<sequence length="147" mass="17051">MRLKSAFTFAEISAVLFVISVILILVQPPNIQAYQFKLESRAYLQELVQTINYYKEKSVLENTNYLIDFDAEAEVITVMNQDEQEILLKHTLPDTWDLKNNLRLSYLADGRISDFRAVNFYQSQTDQAFALRFQLGSGIFTIEEVQL</sequence>
<gene>
    <name evidence="1" type="ORF">SAMN04488558_10248</name>
</gene>
<dbReference type="RefSeq" id="WP_092570402.1">
    <property type="nucleotide sequence ID" value="NZ_CP149446.1"/>
</dbReference>
<dbReference type="GO" id="GO:0030420">
    <property type="term" value="P:establishment of competence for transformation"/>
    <property type="evidence" value="ECO:0007669"/>
    <property type="project" value="InterPro"/>
</dbReference>
<dbReference type="OrthoDB" id="2139667at2"/>
<name>A0A1H9AQQ7_9LACT</name>
<evidence type="ECO:0000313" key="1">
    <source>
        <dbReference type="EMBL" id="SEP78875.1"/>
    </source>
</evidence>
<organism evidence="1 2">
    <name type="scientific">Ignavigranum ruoffiae</name>
    <dbReference type="NCBI Taxonomy" id="89093"/>
    <lineage>
        <taxon>Bacteria</taxon>
        <taxon>Bacillati</taxon>
        <taxon>Bacillota</taxon>
        <taxon>Bacilli</taxon>
        <taxon>Lactobacillales</taxon>
        <taxon>Aerococcaceae</taxon>
        <taxon>Ignavigranum</taxon>
    </lineage>
</organism>
<dbReference type="InterPro" id="IPR016785">
    <property type="entry name" value="ComGD"/>
</dbReference>
<keyword evidence="2" id="KW-1185">Reference proteome</keyword>
<dbReference type="PIRSF" id="PIRSF021292">
    <property type="entry name" value="Competence_ComGD"/>
    <property type="match status" value="1"/>
</dbReference>
<dbReference type="STRING" id="89093.SAMN04488558_10248"/>
<dbReference type="EMBL" id="FOEN01000002">
    <property type="protein sequence ID" value="SEP78875.1"/>
    <property type="molecule type" value="Genomic_DNA"/>
</dbReference>
<evidence type="ECO:0008006" key="3">
    <source>
        <dbReference type="Google" id="ProtNLM"/>
    </source>
</evidence>
<protein>
    <recommendedName>
        <fullName evidence="3">Competence protein ComGD</fullName>
    </recommendedName>
</protein>
<evidence type="ECO:0000313" key="2">
    <source>
        <dbReference type="Proteomes" id="UP000198833"/>
    </source>
</evidence>
<dbReference type="AlphaFoldDB" id="A0A1H9AQQ7"/>